<dbReference type="EC" id="5.4.2.10" evidence="6 8"/>
<dbReference type="Gene3D" id="3.30.310.50">
    <property type="entry name" value="Alpha-D-phosphohexomutase, C-terminal domain"/>
    <property type="match status" value="1"/>
</dbReference>
<feature type="domain" description="Alpha-D-phosphohexomutase C-terminal" evidence="9">
    <location>
        <begin position="380"/>
        <end position="446"/>
    </location>
</feature>
<feature type="modified residue" description="Phosphoserine" evidence="6">
    <location>
        <position position="110"/>
    </location>
</feature>
<dbReference type="Proteomes" id="UP001596496">
    <property type="component" value="Unassembled WGS sequence"/>
</dbReference>
<evidence type="ECO:0000256" key="1">
    <source>
        <dbReference type="ARBA" id="ARBA00010231"/>
    </source>
</evidence>
<dbReference type="Pfam" id="PF02879">
    <property type="entry name" value="PGM_PMM_II"/>
    <property type="match status" value="1"/>
</dbReference>
<name>A0ABW2P279_9ACTN</name>
<dbReference type="CDD" id="cd05802">
    <property type="entry name" value="GlmM"/>
    <property type="match status" value="1"/>
</dbReference>
<comment type="cofactor">
    <cofactor evidence="6">
        <name>Mg(2+)</name>
        <dbReference type="ChEBI" id="CHEBI:18420"/>
    </cofactor>
    <text evidence="6">Binds 1 Mg(2+) ion per subunit.</text>
</comment>
<dbReference type="Pfam" id="PF00408">
    <property type="entry name" value="PGM_PMM_IV"/>
    <property type="match status" value="1"/>
</dbReference>
<dbReference type="InterPro" id="IPR005846">
    <property type="entry name" value="A-D-PHexomutase_a/b/a-III"/>
</dbReference>
<comment type="caution">
    <text evidence="13">The sequence shown here is derived from an EMBL/GenBank/DDBJ whole genome shotgun (WGS) entry which is preliminary data.</text>
</comment>
<dbReference type="InterPro" id="IPR005841">
    <property type="entry name" value="Alpha-D-phosphohexomutase_SF"/>
</dbReference>
<dbReference type="InterPro" id="IPR036900">
    <property type="entry name" value="A-D-PHexomutase_C_sf"/>
</dbReference>
<dbReference type="PRINTS" id="PR00509">
    <property type="entry name" value="PGMPMM"/>
</dbReference>
<evidence type="ECO:0000259" key="9">
    <source>
        <dbReference type="Pfam" id="PF00408"/>
    </source>
</evidence>
<dbReference type="PANTHER" id="PTHR42946">
    <property type="entry name" value="PHOSPHOHEXOSE MUTASE"/>
    <property type="match status" value="1"/>
</dbReference>
<dbReference type="Pfam" id="PF02880">
    <property type="entry name" value="PGM_PMM_III"/>
    <property type="match status" value="1"/>
</dbReference>
<dbReference type="InterPro" id="IPR005844">
    <property type="entry name" value="A-D-PHexomutase_a/b/a-I"/>
</dbReference>
<evidence type="ECO:0000256" key="8">
    <source>
        <dbReference type="RuleBase" id="RU004327"/>
    </source>
</evidence>
<evidence type="ECO:0000256" key="5">
    <source>
        <dbReference type="ARBA" id="ARBA00023235"/>
    </source>
</evidence>
<feature type="binding site" evidence="6">
    <location>
        <position position="251"/>
    </location>
    <ligand>
        <name>Mg(2+)</name>
        <dbReference type="ChEBI" id="CHEBI:18420"/>
    </ligand>
</feature>
<evidence type="ECO:0000256" key="3">
    <source>
        <dbReference type="ARBA" id="ARBA00022723"/>
    </source>
</evidence>
<feature type="domain" description="Alpha-D-phosphohexomutase alpha/beta/alpha" evidence="12">
    <location>
        <begin position="264"/>
        <end position="374"/>
    </location>
</feature>
<accession>A0ABW2P279</accession>
<evidence type="ECO:0000259" key="12">
    <source>
        <dbReference type="Pfam" id="PF02880"/>
    </source>
</evidence>
<keyword evidence="4 6" id="KW-0460">Magnesium</keyword>
<dbReference type="InterPro" id="IPR005845">
    <property type="entry name" value="A-D-PHexomutase_a/b/a-II"/>
</dbReference>
<keyword evidence="3 6" id="KW-0479">Metal-binding</keyword>
<feature type="binding site" description="via phosphate group" evidence="6">
    <location>
        <position position="110"/>
    </location>
    <ligand>
        <name>Mg(2+)</name>
        <dbReference type="ChEBI" id="CHEBI:18420"/>
    </ligand>
</feature>
<evidence type="ECO:0000256" key="7">
    <source>
        <dbReference type="RuleBase" id="RU004326"/>
    </source>
</evidence>
<reference evidence="14" key="1">
    <citation type="journal article" date="2019" name="Int. J. Syst. Evol. Microbiol.">
        <title>The Global Catalogue of Microorganisms (GCM) 10K type strain sequencing project: providing services to taxonomists for standard genome sequencing and annotation.</title>
        <authorList>
            <consortium name="The Broad Institute Genomics Platform"/>
            <consortium name="The Broad Institute Genome Sequencing Center for Infectious Disease"/>
            <person name="Wu L."/>
            <person name="Ma J."/>
        </authorList>
    </citation>
    <scope>NUCLEOTIDE SEQUENCE [LARGE SCALE GENOMIC DNA]</scope>
    <source>
        <strain evidence="14">CECT 7649</strain>
    </source>
</reference>
<dbReference type="EMBL" id="JBHTCG010000005">
    <property type="protein sequence ID" value="MFC7382641.1"/>
    <property type="molecule type" value="Genomic_DNA"/>
</dbReference>
<dbReference type="RefSeq" id="WP_354924592.1">
    <property type="nucleotide sequence ID" value="NZ_JBHTCG010000005.1"/>
</dbReference>
<keyword evidence="5 6" id="KW-0413">Isomerase</keyword>
<dbReference type="PANTHER" id="PTHR42946:SF1">
    <property type="entry name" value="PHOSPHOGLUCOMUTASE (ALPHA-D-GLUCOSE-1,6-BISPHOSPHATE-DEPENDENT)"/>
    <property type="match status" value="1"/>
</dbReference>
<dbReference type="HAMAP" id="MF_01554_B">
    <property type="entry name" value="GlmM_B"/>
    <property type="match status" value="1"/>
</dbReference>
<evidence type="ECO:0000259" key="11">
    <source>
        <dbReference type="Pfam" id="PF02879"/>
    </source>
</evidence>
<comment type="similarity">
    <text evidence="1 6 7">Belongs to the phosphohexose mutase family.</text>
</comment>
<dbReference type="PROSITE" id="PS00710">
    <property type="entry name" value="PGM_PMM"/>
    <property type="match status" value="1"/>
</dbReference>
<feature type="binding site" evidence="6">
    <location>
        <position position="247"/>
    </location>
    <ligand>
        <name>Mg(2+)</name>
        <dbReference type="ChEBI" id="CHEBI:18420"/>
    </ligand>
</feature>
<dbReference type="InterPro" id="IPR005843">
    <property type="entry name" value="A-D-PHexomutase_C"/>
</dbReference>
<proteinExistence type="inferred from homology"/>
<dbReference type="NCBIfam" id="NF008139">
    <property type="entry name" value="PRK10887.1"/>
    <property type="match status" value="1"/>
</dbReference>
<feature type="binding site" evidence="6">
    <location>
        <position position="249"/>
    </location>
    <ligand>
        <name>Mg(2+)</name>
        <dbReference type="ChEBI" id="CHEBI:18420"/>
    </ligand>
</feature>
<protein>
    <recommendedName>
        <fullName evidence="6 8">Phosphoglucosamine mutase</fullName>
        <ecNumber evidence="6 8">5.4.2.10</ecNumber>
    </recommendedName>
</protein>
<dbReference type="SUPFAM" id="SSF53738">
    <property type="entry name" value="Phosphoglucomutase, first 3 domains"/>
    <property type="match status" value="3"/>
</dbReference>
<dbReference type="InterPro" id="IPR050060">
    <property type="entry name" value="Phosphoglucosamine_mutase"/>
</dbReference>
<comment type="PTM">
    <text evidence="6">Activated by phosphorylation.</text>
</comment>
<evidence type="ECO:0000256" key="4">
    <source>
        <dbReference type="ARBA" id="ARBA00022842"/>
    </source>
</evidence>
<comment type="function">
    <text evidence="6 8">Catalyzes the conversion of glucosamine-6-phosphate to glucosamine-1-phosphate.</text>
</comment>
<feature type="active site" description="Phosphoserine intermediate" evidence="6">
    <location>
        <position position="110"/>
    </location>
</feature>
<dbReference type="InterPro" id="IPR016066">
    <property type="entry name" value="A-D-PHexomutase_CS"/>
</dbReference>
<evidence type="ECO:0000256" key="6">
    <source>
        <dbReference type="HAMAP-Rule" id="MF_01554"/>
    </source>
</evidence>
<gene>
    <name evidence="6 13" type="primary">glmM</name>
    <name evidence="13" type="ORF">ACFQSB_10535</name>
</gene>
<evidence type="ECO:0000313" key="13">
    <source>
        <dbReference type="EMBL" id="MFC7382641.1"/>
    </source>
</evidence>
<dbReference type="Pfam" id="PF02878">
    <property type="entry name" value="PGM_PMM_I"/>
    <property type="match status" value="1"/>
</dbReference>
<organism evidence="13 14">
    <name type="scientific">Sphaerisporangium rhizosphaerae</name>
    <dbReference type="NCBI Taxonomy" id="2269375"/>
    <lineage>
        <taxon>Bacteria</taxon>
        <taxon>Bacillati</taxon>
        <taxon>Actinomycetota</taxon>
        <taxon>Actinomycetes</taxon>
        <taxon>Streptosporangiales</taxon>
        <taxon>Streptosporangiaceae</taxon>
        <taxon>Sphaerisporangium</taxon>
    </lineage>
</organism>
<evidence type="ECO:0000259" key="10">
    <source>
        <dbReference type="Pfam" id="PF02878"/>
    </source>
</evidence>
<dbReference type="Gene3D" id="3.40.120.10">
    <property type="entry name" value="Alpha-D-Glucose-1,6-Bisphosphate, subunit A, domain 3"/>
    <property type="match status" value="3"/>
</dbReference>
<comment type="catalytic activity">
    <reaction evidence="6 8">
        <text>alpha-D-glucosamine 1-phosphate = D-glucosamine 6-phosphate</text>
        <dbReference type="Rhea" id="RHEA:23424"/>
        <dbReference type="ChEBI" id="CHEBI:58516"/>
        <dbReference type="ChEBI" id="CHEBI:58725"/>
        <dbReference type="EC" id="5.4.2.10"/>
    </reaction>
</comment>
<feature type="domain" description="Alpha-D-phosphohexomutase alpha/beta/alpha" evidence="10">
    <location>
        <begin position="4"/>
        <end position="142"/>
    </location>
</feature>
<dbReference type="SUPFAM" id="SSF55957">
    <property type="entry name" value="Phosphoglucomutase, C-terminal domain"/>
    <property type="match status" value="1"/>
</dbReference>
<evidence type="ECO:0000256" key="2">
    <source>
        <dbReference type="ARBA" id="ARBA00022553"/>
    </source>
</evidence>
<keyword evidence="2 6" id="KW-0597">Phosphoprotein</keyword>
<feature type="domain" description="Alpha-D-phosphohexomutase alpha/beta/alpha" evidence="11">
    <location>
        <begin position="165"/>
        <end position="260"/>
    </location>
</feature>
<evidence type="ECO:0000313" key="14">
    <source>
        <dbReference type="Proteomes" id="UP001596496"/>
    </source>
</evidence>
<dbReference type="InterPro" id="IPR016055">
    <property type="entry name" value="A-D-PHexomutase_a/b/a-I/II/III"/>
</dbReference>
<dbReference type="NCBIfam" id="TIGR01455">
    <property type="entry name" value="glmM"/>
    <property type="match status" value="1"/>
</dbReference>
<dbReference type="GO" id="GO:0008966">
    <property type="term" value="F:phosphoglucosamine mutase activity"/>
    <property type="evidence" value="ECO:0007669"/>
    <property type="project" value="UniProtKB-EC"/>
</dbReference>
<sequence>MTGRLFGTDGVRGVAGRDLTAELAMDLSVAAAHVLGDAGAFESSVGRRGRPVAVVGRDPRASGEFLEAAVVAGLASSGVDVLRLGVLPTPAVAYLTSALGADLGVMISASHNPAPDNGIKFFARGGYKLPDAVENDIEQRLGEKWSRPVGAAVGRVREAYGEADRYVSHLLETLPGRLDGLRVIIDCAHGAAHMVAPEALLRAGAVVETIGASPDGLNINEGVGSTHLDALREAVVERGADAGIAYDGDADRCLAVTASGEVVDGDQIMVVLAMAMHSAGTLTKDTVVATIMSNLGFKHALTKAGLTMVETAVGDRYVLAAMKAGGYNLGGEQSGHVVMLDHATTGDGLLTSLHLLAEVNRSGRSLSELASVMTRLPQVLVNVRDVSKAKAAASPELAAAVAAAEESLGDGGRVLIRPSGTEPMVRVMVEAESQDEAESIARKLADVVRATCA</sequence>
<dbReference type="InterPro" id="IPR006352">
    <property type="entry name" value="GlmM_bact"/>
</dbReference>
<keyword evidence="14" id="KW-1185">Reference proteome</keyword>